<organism evidence="1 2">
    <name type="scientific">Pseudocercospora fuligena</name>
    <dbReference type="NCBI Taxonomy" id="685502"/>
    <lineage>
        <taxon>Eukaryota</taxon>
        <taxon>Fungi</taxon>
        <taxon>Dikarya</taxon>
        <taxon>Ascomycota</taxon>
        <taxon>Pezizomycotina</taxon>
        <taxon>Dothideomycetes</taxon>
        <taxon>Dothideomycetidae</taxon>
        <taxon>Mycosphaerellales</taxon>
        <taxon>Mycosphaerellaceae</taxon>
        <taxon>Pseudocercospora</taxon>
    </lineage>
</organism>
<gene>
    <name evidence="1" type="ORF">HII31_10505</name>
</gene>
<comment type="caution">
    <text evidence="1">The sequence shown here is derived from an EMBL/GenBank/DDBJ whole genome shotgun (WGS) entry which is preliminary data.</text>
</comment>
<protein>
    <recommendedName>
        <fullName evidence="3">Protein kinase domain-containing protein</fullName>
    </recommendedName>
</protein>
<evidence type="ECO:0000313" key="2">
    <source>
        <dbReference type="Proteomes" id="UP000660729"/>
    </source>
</evidence>
<dbReference type="AlphaFoldDB" id="A0A8H6RAB2"/>
<proteinExistence type="predicted"/>
<dbReference type="InterPro" id="IPR011009">
    <property type="entry name" value="Kinase-like_dom_sf"/>
</dbReference>
<dbReference type="SUPFAM" id="SSF56112">
    <property type="entry name" value="Protein kinase-like (PK-like)"/>
    <property type="match status" value="1"/>
</dbReference>
<dbReference type="OrthoDB" id="5134445at2759"/>
<reference evidence="1" key="1">
    <citation type="submission" date="2020-04" db="EMBL/GenBank/DDBJ databases">
        <title>Draft genome resource of the tomato pathogen Pseudocercospora fuligena.</title>
        <authorList>
            <person name="Zaccaron A."/>
        </authorList>
    </citation>
    <scope>NUCLEOTIDE SEQUENCE</scope>
    <source>
        <strain evidence="1">PF001</strain>
    </source>
</reference>
<sequence length="308" mass="35151">MGRNIVDLDLISDEDTTRKIPVKIVDIHRPFTLSCVLTVEISGQDIGHDQPVVQAILKLYDRRFAEQLRKDERIGPWTEEIESAFSELVRGGNAAEFVRKLREEDDFEEPDEGWSPAENEAYLHNECSELFLTEVKAYTVLQTFQGKQIPKLYSAVTLRTAEAGESDQEKFLSINGVLIEYISGPTISNMTESVPRGSWQSIVDQAVQIVRSYSQLGILNKDIRPTNFIVNDAVPDGDDHRVVMLDLALCRFRKPEESEAEWGREKWCEDEEGAIGRVMQTRFAKVGFELNYSHSHQWIEWAPGEDDD</sequence>
<accession>A0A8H6RAB2</accession>
<dbReference type="Proteomes" id="UP000660729">
    <property type="component" value="Unassembled WGS sequence"/>
</dbReference>
<name>A0A8H6RAB2_9PEZI</name>
<dbReference type="EMBL" id="JABCIY010000213">
    <property type="protein sequence ID" value="KAF7188220.1"/>
    <property type="molecule type" value="Genomic_DNA"/>
</dbReference>
<keyword evidence="2" id="KW-1185">Reference proteome</keyword>
<evidence type="ECO:0008006" key="3">
    <source>
        <dbReference type="Google" id="ProtNLM"/>
    </source>
</evidence>
<evidence type="ECO:0000313" key="1">
    <source>
        <dbReference type="EMBL" id="KAF7188220.1"/>
    </source>
</evidence>